<evidence type="ECO:0008006" key="9">
    <source>
        <dbReference type="Google" id="ProtNLM"/>
    </source>
</evidence>
<evidence type="ECO:0000256" key="4">
    <source>
        <dbReference type="ARBA" id="ARBA00022989"/>
    </source>
</evidence>
<evidence type="ECO:0000313" key="8">
    <source>
        <dbReference type="Proteomes" id="UP000251197"/>
    </source>
</evidence>
<dbReference type="Proteomes" id="UP000251197">
    <property type="component" value="Unassembled WGS sequence"/>
</dbReference>
<evidence type="ECO:0000256" key="6">
    <source>
        <dbReference type="SAM" id="Phobius"/>
    </source>
</evidence>
<protein>
    <recommendedName>
        <fullName evidence="9">EamA domain-containing protein</fullName>
    </recommendedName>
</protein>
<comment type="subcellular location">
    <subcellularLocation>
        <location evidence="1">Cell membrane</location>
        <topology evidence="1">Multi-pass membrane protein</topology>
    </subcellularLocation>
</comment>
<evidence type="ECO:0000256" key="1">
    <source>
        <dbReference type="ARBA" id="ARBA00004651"/>
    </source>
</evidence>
<keyword evidence="3 6" id="KW-0812">Transmembrane</keyword>
<gene>
    <name evidence="7" type="ORF">NCTC12120_06308</name>
</gene>
<accession>A0A2X3JE14</accession>
<organism evidence="7 8">
    <name type="scientific">Cedecea neteri</name>
    <dbReference type="NCBI Taxonomy" id="158822"/>
    <lineage>
        <taxon>Bacteria</taxon>
        <taxon>Pseudomonadati</taxon>
        <taxon>Pseudomonadota</taxon>
        <taxon>Gammaproteobacteria</taxon>
        <taxon>Enterobacterales</taxon>
        <taxon>Enterobacteriaceae</taxon>
        <taxon>Cedecea</taxon>
    </lineage>
</organism>
<dbReference type="InterPro" id="IPR037185">
    <property type="entry name" value="EmrE-like"/>
</dbReference>
<evidence type="ECO:0000256" key="2">
    <source>
        <dbReference type="ARBA" id="ARBA00022475"/>
    </source>
</evidence>
<feature type="transmembrane region" description="Helical" evidence="6">
    <location>
        <begin position="12"/>
        <end position="30"/>
    </location>
</feature>
<sequence length="71" mass="7789">MPIFTLVGRIGASQAAYSTLLFPLVALTLSTVYEGYVWHANAVLGLVMILLGNLVMFAKPEQWLPGRRKLA</sequence>
<reference evidence="7 8" key="1">
    <citation type="submission" date="2018-06" db="EMBL/GenBank/DDBJ databases">
        <authorList>
            <consortium name="Pathogen Informatics"/>
            <person name="Doyle S."/>
        </authorList>
    </citation>
    <scope>NUCLEOTIDE SEQUENCE [LARGE SCALE GENOMIC DNA]</scope>
    <source>
        <strain evidence="7 8">NCTC12120</strain>
    </source>
</reference>
<dbReference type="AlphaFoldDB" id="A0A2X3JE14"/>
<keyword evidence="5 6" id="KW-0472">Membrane</keyword>
<keyword evidence="2" id="KW-1003">Cell membrane</keyword>
<dbReference type="STRING" id="158822.LH23_15390"/>
<evidence type="ECO:0000256" key="5">
    <source>
        <dbReference type="ARBA" id="ARBA00023136"/>
    </source>
</evidence>
<dbReference type="EMBL" id="UAVU01000010">
    <property type="protein sequence ID" value="SQC93194.1"/>
    <property type="molecule type" value="Genomic_DNA"/>
</dbReference>
<evidence type="ECO:0000313" key="7">
    <source>
        <dbReference type="EMBL" id="SQC93194.1"/>
    </source>
</evidence>
<feature type="transmembrane region" description="Helical" evidence="6">
    <location>
        <begin position="36"/>
        <end position="58"/>
    </location>
</feature>
<keyword evidence="4 6" id="KW-1133">Transmembrane helix</keyword>
<name>A0A2X3JE14_9ENTR</name>
<proteinExistence type="predicted"/>
<evidence type="ECO:0000256" key="3">
    <source>
        <dbReference type="ARBA" id="ARBA00022692"/>
    </source>
</evidence>
<dbReference type="SUPFAM" id="SSF103481">
    <property type="entry name" value="Multidrug resistance efflux transporter EmrE"/>
    <property type="match status" value="1"/>
</dbReference>